<dbReference type="GO" id="GO:0008270">
    <property type="term" value="F:zinc ion binding"/>
    <property type="evidence" value="ECO:0007669"/>
    <property type="project" value="InterPro"/>
</dbReference>
<evidence type="ECO:0000313" key="19">
    <source>
        <dbReference type="Proteomes" id="UP000054985"/>
    </source>
</evidence>
<dbReference type="InterPro" id="IPR002125">
    <property type="entry name" value="CMP_dCMP_dom"/>
</dbReference>
<accession>A0A378JWH9</accession>
<dbReference type="Gene3D" id="3.40.140.10">
    <property type="entry name" value="Cytidine Deaminase, domain 2"/>
    <property type="match status" value="1"/>
</dbReference>
<dbReference type="InterPro" id="IPR002734">
    <property type="entry name" value="RibDG_C"/>
</dbReference>
<dbReference type="InterPro" id="IPR016192">
    <property type="entry name" value="APOBEC/CMP_deaminase_Zn-bd"/>
</dbReference>
<dbReference type="PANTHER" id="PTHR38011">
    <property type="entry name" value="DIHYDROFOLATE REDUCTASE FAMILY PROTEIN (AFU_ORTHOLOGUE AFUA_8G06820)"/>
    <property type="match status" value="1"/>
</dbReference>
<evidence type="ECO:0000256" key="6">
    <source>
        <dbReference type="ARBA" id="ARBA00022619"/>
    </source>
</evidence>
<dbReference type="EMBL" id="UGOG01000001">
    <property type="protein sequence ID" value="STX63075.1"/>
    <property type="molecule type" value="Genomic_DNA"/>
</dbReference>
<comment type="function">
    <text evidence="1 12">Converts 2,5-diamino-6-(ribosylamino)-4(3h)-pyrimidinone 5'-phosphate into 5-amino-6-(ribosylamino)-2,4(1h,3h)-pyrimidinedione 5'-phosphate.</text>
</comment>
<evidence type="ECO:0000256" key="9">
    <source>
        <dbReference type="ARBA" id="ARBA00022857"/>
    </source>
</evidence>
<dbReference type="EC" id="3.5.4.26" evidence="12"/>
<dbReference type="EMBL" id="LNYN01000013">
    <property type="protein sequence ID" value="KTD37446.1"/>
    <property type="molecule type" value="Genomic_DNA"/>
</dbReference>
<evidence type="ECO:0000259" key="16">
    <source>
        <dbReference type="PROSITE" id="PS51747"/>
    </source>
</evidence>
<dbReference type="AlphaFoldDB" id="A0A378JWH9"/>
<keyword evidence="6 12" id="KW-0686">Riboflavin biosynthesis</keyword>
<evidence type="ECO:0000313" key="17">
    <source>
        <dbReference type="EMBL" id="KTD37446.1"/>
    </source>
</evidence>
<dbReference type="Proteomes" id="UP000254040">
    <property type="component" value="Unassembled WGS sequence"/>
</dbReference>
<dbReference type="Pfam" id="PF01872">
    <property type="entry name" value="RibD_C"/>
    <property type="match status" value="1"/>
</dbReference>
<keyword evidence="7 12" id="KW-0479">Metal-binding</keyword>
<feature type="domain" description="CMP/dCMP-type deaminase" evidence="16">
    <location>
        <begin position="1"/>
        <end position="122"/>
    </location>
</feature>
<feature type="binding site" evidence="15">
    <location>
        <position position="83"/>
    </location>
    <ligand>
        <name>Zn(2+)</name>
        <dbReference type="ChEBI" id="CHEBI:29105"/>
        <note>catalytic</note>
    </ligand>
</feature>
<comment type="catalytic activity">
    <reaction evidence="12">
        <text>5-amino-6-(5-phospho-D-ribitylamino)uracil + NADP(+) = 5-amino-6-(5-phospho-D-ribosylamino)uracil + NADPH + H(+)</text>
        <dbReference type="Rhea" id="RHEA:17845"/>
        <dbReference type="ChEBI" id="CHEBI:15378"/>
        <dbReference type="ChEBI" id="CHEBI:57783"/>
        <dbReference type="ChEBI" id="CHEBI:58349"/>
        <dbReference type="ChEBI" id="CHEBI:58421"/>
        <dbReference type="ChEBI" id="CHEBI:58453"/>
        <dbReference type="EC" id="1.1.1.193"/>
    </reaction>
</comment>
<dbReference type="InterPro" id="IPR050765">
    <property type="entry name" value="Riboflavin_Biosynth_HTPR"/>
</dbReference>
<keyword evidence="12" id="KW-0378">Hydrolase</keyword>
<evidence type="ECO:0000256" key="10">
    <source>
        <dbReference type="ARBA" id="ARBA00023002"/>
    </source>
</evidence>
<comment type="catalytic activity">
    <reaction evidence="12">
        <text>2,5-diamino-6-hydroxy-4-(5-phosphoribosylamino)-pyrimidine + H2O + H(+) = 5-amino-6-(5-phospho-D-ribosylamino)uracil + NH4(+)</text>
        <dbReference type="Rhea" id="RHEA:21868"/>
        <dbReference type="ChEBI" id="CHEBI:15377"/>
        <dbReference type="ChEBI" id="CHEBI:15378"/>
        <dbReference type="ChEBI" id="CHEBI:28938"/>
        <dbReference type="ChEBI" id="CHEBI:58453"/>
        <dbReference type="ChEBI" id="CHEBI:58614"/>
        <dbReference type="EC" id="3.5.4.26"/>
    </reaction>
</comment>
<keyword evidence="11" id="KW-0511">Multifunctional enzyme</keyword>
<dbReference type="EC" id="1.1.1.193" evidence="12"/>
<dbReference type="NCBIfam" id="TIGR00326">
    <property type="entry name" value="eubact_ribD"/>
    <property type="match status" value="1"/>
</dbReference>
<reference evidence="18 20" key="2">
    <citation type="submission" date="2018-06" db="EMBL/GenBank/DDBJ databases">
        <authorList>
            <consortium name="Pathogen Informatics"/>
            <person name="Doyle S."/>
        </authorList>
    </citation>
    <scope>NUCLEOTIDE SEQUENCE [LARGE SCALE GENOMIC DNA]</scope>
    <source>
        <strain evidence="18 20">NCTC12239</strain>
    </source>
</reference>
<dbReference type="GO" id="GO:0008835">
    <property type="term" value="F:diaminohydroxyphosphoribosylaminopyrimidine deaminase activity"/>
    <property type="evidence" value="ECO:0007669"/>
    <property type="project" value="UniProtKB-EC"/>
</dbReference>
<sequence length="370" mass="41323">MHEQFLLAALKQAKLGQGSCAPNPSVGAVAVQNGNIIAQDWHRGAGSPHAEQLLLAQLTPKTPGVSLYITLEPCNHWGKTPPCVNAIINYGIEEVYFSYLDPNPLVAKNNSTALLQEHGIKVTHLPLPEIDEFYKSYAYWTLTHRPRVTVKIAQSLDGKIGRLSHDRVMLSNSLCDEFTHQMRAATDVILTSSRTVALDNPRLNVRLNHQIQAKPVAIIDRDLKLNPESLVFSNASHCHVYFDEHCLSRDIDKNKMDSAHIYPGSSDSLYPNTTFHAMPLKSGKMDLNSILNHLGALGFHDVWVEAGGAIFSALHQEGLVHRTYLYLVPIFLGTEAVSAYQFSELFDREHKVSWHEMGDNMIACIDWQEV</sequence>
<evidence type="ECO:0000256" key="5">
    <source>
        <dbReference type="ARBA" id="ARBA00007417"/>
    </source>
</evidence>
<evidence type="ECO:0000256" key="7">
    <source>
        <dbReference type="ARBA" id="ARBA00022723"/>
    </source>
</evidence>
<reference evidence="17 19" key="1">
    <citation type="submission" date="2015-11" db="EMBL/GenBank/DDBJ databases">
        <title>Genomic analysis of 38 Legionella species identifies large and diverse effector repertoires.</title>
        <authorList>
            <person name="Burstein D."/>
            <person name="Amaro F."/>
            <person name="Zusman T."/>
            <person name="Lifshitz Z."/>
            <person name="Cohen O."/>
            <person name="Gilbert J.A."/>
            <person name="Pupko T."/>
            <person name="Shuman H.A."/>
            <person name="Segal G."/>
        </authorList>
    </citation>
    <scope>NUCLEOTIDE SEQUENCE [LARGE SCALE GENOMIC DNA]</scope>
    <source>
        <strain evidence="17 19">ATCC 43877</strain>
    </source>
</reference>
<comment type="pathway">
    <text evidence="2 12">Cofactor biosynthesis; riboflavin biosynthesis; 5-amino-6-(D-ribitylamino)uracil from GTP: step 2/4.</text>
</comment>
<comment type="similarity">
    <text evidence="4 12">In the N-terminal section; belongs to the cytidine and deoxycytidylate deaminase family.</text>
</comment>
<evidence type="ECO:0000256" key="4">
    <source>
        <dbReference type="ARBA" id="ARBA00005259"/>
    </source>
</evidence>
<evidence type="ECO:0000256" key="12">
    <source>
        <dbReference type="PIRNR" id="PIRNR006769"/>
    </source>
</evidence>
<keyword evidence="10 12" id="KW-0560">Oxidoreductase</keyword>
<comment type="similarity">
    <text evidence="5 12">In the C-terminal section; belongs to the HTP reductase family.</text>
</comment>
<dbReference type="InterPro" id="IPR004794">
    <property type="entry name" value="Eubact_RibD"/>
</dbReference>
<dbReference type="GO" id="GO:0009231">
    <property type="term" value="P:riboflavin biosynthetic process"/>
    <property type="evidence" value="ECO:0007669"/>
    <property type="project" value="UniProtKB-UniPathway"/>
</dbReference>
<feature type="binding site" evidence="15">
    <location>
        <position position="49"/>
    </location>
    <ligand>
        <name>Zn(2+)</name>
        <dbReference type="ChEBI" id="CHEBI:29105"/>
        <note>catalytic</note>
    </ligand>
</feature>
<proteinExistence type="inferred from homology"/>
<dbReference type="InterPro" id="IPR016193">
    <property type="entry name" value="Cytidine_deaminase-like"/>
</dbReference>
<dbReference type="InterPro" id="IPR024072">
    <property type="entry name" value="DHFR-like_dom_sf"/>
</dbReference>
<evidence type="ECO:0000256" key="14">
    <source>
        <dbReference type="PIRSR" id="PIRSR006769-2"/>
    </source>
</evidence>
<dbReference type="PIRSF" id="PIRSF006769">
    <property type="entry name" value="RibD"/>
    <property type="match status" value="1"/>
</dbReference>
<dbReference type="SUPFAM" id="SSF53597">
    <property type="entry name" value="Dihydrofolate reductase-like"/>
    <property type="match status" value="1"/>
</dbReference>
<evidence type="ECO:0000256" key="8">
    <source>
        <dbReference type="ARBA" id="ARBA00022833"/>
    </source>
</evidence>
<evidence type="ECO:0000256" key="15">
    <source>
        <dbReference type="PIRSR" id="PIRSR006769-3"/>
    </source>
</evidence>
<keyword evidence="8 12" id="KW-0862">Zinc</keyword>
<dbReference type="UniPathway" id="UPA00275">
    <property type="reaction ID" value="UER00401"/>
</dbReference>
<dbReference type="STRING" id="39962.Lmor_0638"/>
<feature type="binding site" evidence="14">
    <location>
        <position position="183"/>
    </location>
    <ligand>
        <name>substrate</name>
    </ligand>
</feature>
<feature type="binding site" evidence="14">
    <location>
        <position position="206"/>
    </location>
    <ligand>
        <name>substrate</name>
    </ligand>
</feature>
<feature type="binding site" evidence="14">
    <location>
        <position position="153"/>
    </location>
    <ligand>
        <name>NADP(+)</name>
        <dbReference type="ChEBI" id="CHEBI:58349"/>
    </ligand>
</feature>
<evidence type="ECO:0000256" key="2">
    <source>
        <dbReference type="ARBA" id="ARBA00004882"/>
    </source>
</evidence>
<organism evidence="18 20">
    <name type="scientific">Legionella moravica</name>
    <dbReference type="NCBI Taxonomy" id="39962"/>
    <lineage>
        <taxon>Bacteria</taxon>
        <taxon>Pseudomonadati</taxon>
        <taxon>Pseudomonadota</taxon>
        <taxon>Gammaproteobacteria</taxon>
        <taxon>Legionellales</taxon>
        <taxon>Legionellaceae</taxon>
        <taxon>Legionella</taxon>
    </lineage>
</organism>
<evidence type="ECO:0000256" key="1">
    <source>
        <dbReference type="ARBA" id="ARBA00002151"/>
    </source>
</evidence>
<keyword evidence="19" id="KW-1185">Reference proteome</keyword>
<dbReference type="Proteomes" id="UP000054985">
    <property type="component" value="Unassembled WGS sequence"/>
</dbReference>
<dbReference type="OrthoDB" id="9800865at2"/>
<evidence type="ECO:0000256" key="13">
    <source>
        <dbReference type="PIRSR" id="PIRSR006769-1"/>
    </source>
</evidence>
<evidence type="ECO:0000313" key="20">
    <source>
        <dbReference type="Proteomes" id="UP000254040"/>
    </source>
</evidence>
<feature type="active site" description="Proton donor" evidence="13">
    <location>
        <position position="51"/>
    </location>
</feature>
<dbReference type="GO" id="GO:0008703">
    <property type="term" value="F:5-amino-6-(5-phosphoribosylamino)uracil reductase activity"/>
    <property type="evidence" value="ECO:0007669"/>
    <property type="project" value="UniProtKB-EC"/>
</dbReference>
<feature type="binding site" evidence="15">
    <location>
        <position position="74"/>
    </location>
    <ligand>
        <name>Zn(2+)</name>
        <dbReference type="ChEBI" id="CHEBI:29105"/>
        <note>catalytic</note>
    </ligand>
</feature>
<dbReference type="PROSITE" id="PS51747">
    <property type="entry name" value="CYT_DCMP_DEAMINASES_2"/>
    <property type="match status" value="1"/>
</dbReference>
<evidence type="ECO:0000313" key="18">
    <source>
        <dbReference type="EMBL" id="STX63075.1"/>
    </source>
</evidence>
<dbReference type="RefSeq" id="WP_028385028.1">
    <property type="nucleotide sequence ID" value="NZ_CAAAJG010000024.1"/>
</dbReference>
<feature type="binding site" evidence="14">
    <location>
        <position position="195"/>
    </location>
    <ligand>
        <name>NADP(+)</name>
        <dbReference type="ChEBI" id="CHEBI:58349"/>
    </ligand>
</feature>
<feature type="binding site" evidence="14">
    <location>
        <position position="203"/>
    </location>
    <ligand>
        <name>substrate</name>
    </ligand>
</feature>
<dbReference type="CDD" id="cd01284">
    <property type="entry name" value="Riboflavin_deaminase-reductase"/>
    <property type="match status" value="1"/>
</dbReference>
<evidence type="ECO:0000256" key="3">
    <source>
        <dbReference type="ARBA" id="ARBA00004910"/>
    </source>
</evidence>
<comment type="cofactor">
    <cofactor evidence="12 15">
        <name>Zn(2+)</name>
        <dbReference type="ChEBI" id="CHEBI:29105"/>
    </cofactor>
    <text evidence="12 15">Binds 1 zinc ion.</text>
</comment>
<dbReference type="Gene3D" id="3.40.430.10">
    <property type="entry name" value="Dihydrofolate Reductase, subunit A"/>
    <property type="match status" value="1"/>
</dbReference>
<feature type="binding site" evidence="14">
    <location>
        <position position="199"/>
    </location>
    <ligand>
        <name>NADP(+)</name>
        <dbReference type="ChEBI" id="CHEBI:58349"/>
    </ligand>
</feature>
<dbReference type="Pfam" id="PF00383">
    <property type="entry name" value="dCMP_cyt_deam_1"/>
    <property type="match status" value="1"/>
</dbReference>
<comment type="pathway">
    <text evidence="3 12">Cofactor biosynthesis; riboflavin biosynthesis; 5-amino-6-(D-ribitylamino)uracil from GTP: step 3/4.</text>
</comment>
<evidence type="ECO:0000256" key="11">
    <source>
        <dbReference type="ARBA" id="ARBA00023268"/>
    </source>
</evidence>
<dbReference type="PANTHER" id="PTHR38011:SF7">
    <property type="entry name" value="2,5-DIAMINO-6-RIBOSYLAMINO-4(3H)-PYRIMIDINONE 5'-PHOSPHATE REDUCTASE"/>
    <property type="match status" value="1"/>
</dbReference>
<protein>
    <recommendedName>
        <fullName evidence="12">Riboflavin biosynthesis protein RibD</fullName>
    </recommendedName>
    <domain>
        <recommendedName>
            <fullName evidence="12">Diaminohydroxyphosphoribosylaminopyrimidine deaminase</fullName>
            <shortName evidence="12">DRAP deaminase</shortName>
            <ecNumber evidence="12">3.5.4.26</ecNumber>
        </recommendedName>
        <alternativeName>
            <fullName evidence="12">Riboflavin-specific deaminase</fullName>
        </alternativeName>
    </domain>
    <domain>
        <recommendedName>
            <fullName evidence="12">5-amino-6-(5-phosphoribosylamino)uracil reductase</fullName>
            <ecNumber evidence="12">1.1.1.193</ecNumber>
        </recommendedName>
        <alternativeName>
            <fullName evidence="12">HTP reductase</fullName>
        </alternativeName>
    </domain>
</protein>
<name>A0A378JWH9_9GAMM</name>
<gene>
    <name evidence="18" type="primary">ribD</name>
    <name evidence="17" type="ORF">Lmor_0638</name>
    <name evidence="18" type="ORF">NCTC12239_02017</name>
</gene>
<keyword evidence="9 12" id="KW-0521">NADP</keyword>
<dbReference type="PROSITE" id="PS00903">
    <property type="entry name" value="CYT_DCMP_DEAMINASES_1"/>
    <property type="match status" value="1"/>
</dbReference>
<dbReference type="SUPFAM" id="SSF53927">
    <property type="entry name" value="Cytidine deaminase-like"/>
    <property type="match status" value="1"/>
</dbReference>